<dbReference type="AlphaFoldDB" id="A0AAD5KHX6"/>
<feature type="repeat" description="ANK" evidence="3">
    <location>
        <begin position="211"/>
        <end position="243"/>
    </location>
</feature>
<dbReference type="PROSITE" id="PS50297">
    <property type="entry name" value="ANK_REP_REGION"/>
    <property type="match status" value="4"/>
</dbReference>
<feature type="domain" description="SOCS box" evidence="4">
    <location>
        <begin position="488"/>
        <end position="537"/>
    </location>
</feature>
<feature type="repeat" description="ANK" evidence="3">
    <location>
        <begin position="110"/>
        <end position="142"/>
    </location>
</feature>
<evidence type="ECO:0000256" key="2">
    <source>
        <dbReference type="ARBA" id="ARBA00023043"/>
    </source>
</evidence>
<keyword evidence="2 3" id="KW-0040">ANK repeat</keyword>
<dbReference type="EMBL" id="WJBH02000009">
    <property type="protein sequence ID" value="KAI9552696.1"/>
    <property type="molecule type" value="Genomic_DNA"/>
</dbReference>
<dbReference type="InterPro" id="IPR036770">
    <property type="entry name" value="Ankyrin_rpt-contain_sf"/>
</dbReference>
<dbReference type="Gene3D" id="1.25.40.20">
    <property type="entry name" value="Ankyrin repeat-containing domain"/>
    <property type="match status" value="2"/>
</dbReference>
<feature type="repeat" description="ANK" evidence="3">
    <location>
        <begin position="77"/>
        <end position="109"/>
    </location>
</feature>
<comment type="caution">
    <text evidence="5">The sequence shown here is derived from an EMBL/GenBank/DDBJ whole genome shotgun (WGS) entry which is preliminary data.</text>
</comment>
<dbReference type="Pfam" id="PF12796">
    <property type="entry name" value="Ank_2"/>
    <property type="match status" value="2"/>
</dbReference>
<dbReference type="PANTHER" id="PTHR24198">
    <property type="entry name" value="ANKYRIN REPEAT AND PROTEIN KINASE DOMAIN-CONTAINING PROTEIN"/>
    <property type="match status" value="1"/>
</dbReference>
<dbReference type="Proteomes" id="UP000820818">
    <property type="component" value="Linkage Group LG9"/>
</dbReference>
<feature type="repeat" description="ANK" evidence="3">
    <location>
        <begin position="143"/>
        <end position="175"/>
    </location>
</feature>
<keyword evidence="6" id="KW-1185">Reference proteome</keyword>
<evidence type="ECO:0000259" key="4">
    <source>
        <dbReference type="PROSITE" id="PS50225"/>
    </source>
</evidence>
<dbReference type="PROSITE" id="PS50088">
    <property type="entry name" value="ANK_REPEAT"/>
    <property type="match status" value="4"/>
</dbReference>
<keyword evidence="1" id="KW-0677">Repeat</keyword>
<gene>
    <name evidence="5" type="ORF">GHT06_020575</name>
</gene>
<sequence>MNFEENYPDSSSSVALAARAGNLETLKWLVSHQGKSIESQDNRGWRPIHEAAYWDHAECLKFLLCHSNTNVNAYTFEGQTALWIAADNNSLEAAKILLEAGGHVNLPNNEDVAPLHRAASKGFKEMTNLLISNGANVNLTDYGDYTPLHEAAIQGHFTVVEALLSNGADKTVQDSHGRTPLFCGAQSHSCQVVQLLLDKSPPSLINLRAHDGATTIMLASQSGCLQCVQLLADLGANPNLKANDGVMAVHLAVIGNHTAVLKFLLSITDYTLIEQSCAVNLHNHTYHSVSGFNFGSTDLESINIFVLAVTYGRWNLIGILIEEGLKPDCFAFPINFSTAGGKWFRTLGYKWLTPLSFVLAYSPFGDESIEAVKLLIRKGLSSVIAIQNGFVPPLFALIAIATWDEDREQQVLALDFLIQECNVLRVTPKELGEVMHLALRFNLKAFQHILHLGYVPDDSIVMGAFRAVDTNQITAAHTFALSALTAAGFSTDFQTKEVYTLKQLSRRTIHSALKFRKKCFPIPELNLPLPTSLVSYLCFSDVMF</sequence>
<proteinExistence type="predicted"/>
<dbReference type="SUPFAM" id="SSF48403">
    <property type="entry name" value="Ankyrin repeat"/>
    <property type="match status" value="1"/>
</dbReference>
<dbReference type="PROSITE" id="PS50225">
    <property type="entry name" value="SOCS"/>
    <property type="match status" value="1"/>
</dbReference>
<evidence type="ECO:0000256" key="1">
    <source>
        <dbReference type="ARBA" id="ARBA00022737"/>
    </source>
</evidence>
<dbReference type="InterPro" id="IPR002110">
    <property type="entry name" value="Ankyrin_rpt"/>
</dbReference>
<protein>
    <recommendedName>
        <fullName evidence="4">SOCS box domain-containing protein</fullName>
    </recommendedName>
</protein>
<organism evidence="5 6">
    <name type="scientific">Daphnia sinensis</name>
    <dbReference type="NCBI Taxonomy" id="1820382"/>
    <lineage>
        <taxon>Eukaryota</taxon>
        <taxon>Metazoa</taxon>
        <taxon>Ecdysozoa</taxon>
        <taxon>Arthropoda</taxon>
        <taxon>Crustacea</taxon>
        <taxon>Branchiopoda</taxon>
        <taxon>Diplostraca</taxon>
        <taxon>Cladocera</taxon>
        <taxon>Anomopoda</taxon>
        <taxon>Daphniidae</taxon>
        <taxon>Daphnia</taxon>
        <taxon>Daphnia similis group</taxon>
    </lineage>
</organism>
<dbReference type="PANTHER" id="PTHR24198:SF165">
    <property type="entry name" value="ANKYRIN REPEAT-CONTAINING PROTEIN-RELATED"/>
    <property type="match status" value="1"/>
</dbReference>
<dbReference type="InterPro" id="IPR001496">
    <property type="entry name" value="SOCS_box"/>
</dbReference>
<accession>A0AAD5KHX6</accession>
<evidence type="ECO:0000313" key="6">
    <source>
        <dbReference type="Proteomes" id="UP000820818"/>
    </source>
</evidence>
<name>A0AAD5KHX6_9CRUS</name>
<reference evidence="5 6" key="1">
    <citation type="submission" date="2022-05" db="EMBL/GenBank/DDBJ databases">
        <title>A multi-omics perspective on studying reproductive biology in Daphnia sinensis.</title>
        <authorList>
            <person name="Jia J."/>
        </authorList>
    </citation>
    <scope>NUCLEOTIDE SEQUENCE [LARGE SCALE GENOMIC DNA]</scope>
    <source>
        <strain evidence="5 6">WSL</strain>
    </source>
</reference>
<dbReference type="SMART" id="SM00248">
    <property type="entry name" value="ANK"/>
    <property type="match status" value="10"/>
</dbReference>
<dbReference type="Pfam" id="PF13637">
    <property type="entry name" value="Ank_4"/>
    <property type="match status" value="1"/>
</dbReference>
<evidence type="ECO:0000256" key="3">
    <source>
        <dbReference type="PROSITE-ProRule" id="PRU00023"/>
    </source>
</evidence>
<evidence type="ECO:0000313" key="5">
    <source>
        <dbReference type="EMBL" id="KAI9552696.1"/>
    </source>
</evidence>